<dbReference type="OrthoDB" id="10304340at2759"/>
<protein>
    <submittedName>
        <fullName evidence="2">Uncharacterized protein</fullName>
    </submittedName>
</protein>
<dbReference type="AlphaFoldDB" id="A0A9P3CRE0"/>
<gene>
    <name evidence="2" type="ORF">CKM354_001036800</name>
</gene>
<evidence type="ECO:0000313" key="3">
    <source>
        <dbReference type="Proteomes" id="UP000825890"/>
    </source>
</evidence>
<evidence type="ECO:0000313" key="2">
    <source>
        <dbReference type="EMBL" id="GIZ47271.1"/>
    </source>
</evidence>
<name>A0A9P3CRE0_9PEZI</name>
<dbReference type="EMBL" id="BOLY01000007">
    <property type="protein sequence ID" value="GIZ47271.1"/>
    <property type="molecule type" value="Genomic_DNA"/>
</dbReference>
<evidence type="ECO:0000256" key="1">
    <source>
        <dbReference type="SAM" id="MobiDB-lite"/>
    </source>
</evidence>
<organism evidence="2 3">
    <name type="scientific">Cercospora kikuchii</name>
    <dbReference type="NCBI Taxonomy" id="84275"/>
    <lineage>
        <taxon>Eukaryota</taxon>
        <taxon>Fungi</taxon>
        <taxon>Dikarya</taxon>
        <taxon>Ascomycota</taxon>
        <taxon>Pezizomycotina</taxon>
        <taxon>Dothideomycetes</taxon>
        <taxon>Dothideomycetidae</taxon>
        <taxon>Mycosphaerellales</taxon>
        <taxon>Mycosphaerellaceae</taxon>
        <taxon>Cercospora</taxon>
    </lineage>
</organism>
<comment type="caution">
    <text evidence="2">The sequence shown here is derived from an EMBL/GenBank/DDBJ whole genome shotgun (WGS) entry which is preliminary data.</text>
</comment>
<feature type="compositionally biased region" description="Polar residues" evidence="1">
    <location>
        <begin position="1"/>
        <end position="10"/>
    </location>
</feature>
<reference evidence="2 3" key="1">
    <citation type="submission" date="2021-01" db="EMBL/GenBank/DDBJ databases">
        <title>Cercospora kikuchii MAFF 305040 whole genome shotgun sequence.</title>
        <authorList>
            <person name="Kashiwa T."/>
            <person name="Suzuki T."/>
        </authorList>
    </citation>
    <scope>NUCLEOTIDE SEQUENCE [LARGE SCALE GENOMIC DNA]</scope>
    <source>
        <strain evidence="2 3">MAFF 305040</strain>
    </source>
</reference>
<accession>A0A9P3CRE0</accession>
<dbReference type="GeneID" id="68295943"/>
<keyword evidence="3" id="KW-1185">Reference proteome</keyword>
<dbReference type="RefSeq" id="XP_044661758.1">
    <property type="nucleotide sequence ID" value="XM_044805823.1"/>
</dbReference>
<proteinExistence type="predicted"/>
<sequence length="378" mass="44038">MARKSSNTKQALPPRVSLPRKAKSGAATSQSPPGDAAMRTFSIPELLEQILLFTSSDEVPHIHQLQSSTSLSSTRATLIAWRLFSLQCVNKDFHSTINGSAKLKRLMHLLPYANEKLESLPPGTRELLPFHKPLFTILDKLKNNGPVRLLGWNQWQLQGRVWDWEPLDVHKETGARLFDIRVCGQYSTEELSCFDQAIADLPQGWLNPDASWRNIKICNAKETFPLILRVRREDRPRDLNWDLGSIELDWYLRGDDTLGYVFDLFLQLFQHIDAIRVAKRNMEAKLKVIKQEKIYMERKWQRESEQPRKLRSNRGVVSHRAIMNAQRKSWEESEKELAGELKKTTREWWNWIWAVEKEQNAKKRQLHPKSVWRQGSEA</sequence>
<feature type="region of interest" description="Disordered" evidence="1">
    <location>
        <begin position="1"/>
        <end position="37"/>
    </location>
</feature>
<dbReference type="Proteomes" id="UP000825890">
    <property type="component" value="Unassembled WGS sequence"/>
</dbReference>